<accession>A0ABN0X869</accession>
<comment type="subcellular location">
    <subcellularLocation>
        <location evidence="1">Cell envelope</location>
    </subcellularLocation>
</comment>
<dbReference type="PROSITE" id="PS51257">
    <property type="entry name" value="PROKAR_LIPOPROTEIN"/>
    <property type="match status" value="1"/>
</dbReference>
<evidence type="ECO:0000313" key="4">
    <source>
        <dbReference type="EMBL" id="GAA0357605.1"/>
    </source>
</evidence>
<feature type="domain" description="CzcB-like C-terminal circularly permuted SH3-like" evidence="3">
    <location>
        <begin position="335"/>
        <end position="389"/>
    </location>
</feature>
<dbReference type="Gene3D" id="2.40.420.20">
    <property type="match status" value="1"/>
</dbReference>
<dbReference type="PANTHER" id="PTHR32347">
    <property type="entry name" value="EFFLUX SYSTEM COMPONENT YKNX-RELATED"/>
    <property type="match status" value="1"/>
</dbReference>
<gene>
    <name evidence="4" type="ORF">GCM10009092_22270</name>
</gene>
<dbReference type="EMBL" id="BAAAEI010000012">
    <property type="protein sequence ID" value="GAA0357605.1"/>
    <property type="molecule type" value="Genomic_DNA"/>
</dbReference>
<comment type="caution">
    <text evidence="4">The sequence shown here is derived from an EMBL/GenBank/DDBJ whole genome shotgun (WGS) entry which is preliminary data.</text>
</comment>
<dbReference type="Gene3D" id="2.40.30.170">
    <property type="match status" value="1"/>
</dbReference>
<evidence type="ECO:0000259" key="3">
    <source>
        <dbReference type="Pfam" id="PF25975"/>
    </source>
</evidence>
<keyword evidence="5" id="KW-1185">Reference proteome</keyword>
<name>A0ABN0X869_9ALTE</name>
<dbReference type="InterPro" id="IPR058649">
    <property type="entry name" value="CzcB_C"/>
</dbReference>
<organism evidence="4 5">
    <name type="scientific">Bowmanella denitrificans</name>
    <dbReference type="NCBI Taxonomy" id="366582"/>
    <lineage>
        <taxon>Bacteria</taxon>
        <taxon>Pseudomonadati</taxon>
        <taxon>Pseudomonadota</taxon>
        <taxon>Gammaproteobacteria</taxon>
        <taxon>Alteromonadales</taxon>
        <taxon>Alteromonadaceae</taxon>
        <taxon>Bowmanella</taxon>
    </lineage>
</organism>
<dbReference type="Pfam" id="PF25975">
    <property type="entry name" value="CzcB_C"/>
    <property type="match status" value="1"/>
</dbReference>
<evidence type="ECO:0000313" key="5">
    <source>
        <dbReference type="Proteomes" id="UP001501757"/>
    </source>
</evidence>
<sequence>MKKLMPFALLLLGACSEDTEQIPLYEANQQTLSVVVPASGELFAARSEMVTAPAFRNGPQSLAWLAPEFSQVSKGDVIARFDAESLQLRAEQSQHRMALSDLDIQEKDAELSTQGDAISKDIELVGEEKTFAEQFAIEDLQIRSKLEILESLQDKEYLGAKQEYLHWKDDSFQQSSAGELGLLAMQKSQHQQRLESFTSSLDLLEVKAPHDGTLVYYADWSGQKPSVGQTMWPGSKIATLPDLSLIKAKLFVLEAEALSLAPGQAVSLYLVAQPQTELKGEVESVAPMPSSIRRNDPQKYYEVTVSLNQQNRDLLVPGRKVEAKIQVLDQPDSLVVPLQSLFNQQNQHIVYRKNGSGFDPVPVQIGRTSLSFAQILSGLEEGDEVALVNVKDAQP</sequence>
<evidence type="ECO:0000256" key="2">
    <source>
        <dbReference type="ARBA" id="ARBA00023054"/>
    </source>
</evidence>
<reference evidence="4 5" key="1">
    <citation type="journal article" date="2019" name="Int. J. Syst. Evol. Microbiol.">
        <title>The Global Catalogue of Microorganisms (GCM) 10K type strain sequencing project: providing services to taxonomists for standard genome sequencing and annotation.</title>
        <authorList>
            <consortium name="The Broad Institute Genomics Platform"/>
            <consortium name="The Broad Institute Genome Sequencing Center for Infectious Disease"/>
            <person name="Wu L."/>
            <person name="Ma J."/>
        </authorList>
    </citation>
    <scope>NUCLEOTIDE SEQUENCE [LARGE SCALE GENOMIC DNA]</scope>
    <source>
        <strain evidence="4 5">JCM 13378</strain>
    </source>
</reference>
<keyword evidence="2" id="KW-0175">Coiled coil</keyword>
<dbReference type="Proteomes" id="UP001501757">
    <property type="component" value="Unassembled WGS sequence"/>
</dbReference>
<dbReference type="InterPro" id="IPR050465">
    <property type="entry name" value="UPF0194_transport"/>
</dbReference>
<protein>
    <recommendedName>
        <fullName evidence="3">CzcB-like C-terminal circularly permuted SH3-like domain-containing protein</fullName>
    </recommendedName>
</protein>
<proteinExistence type="predicted"/>
<dbReference type="PANTHER" id="PTHR32347:SF23">
    <property type="entry name" value="BLL5650 PROTEIN"/>
    <property type="match status" value="1"/>
</dbReference>
<dbReference type="RefSeq" id="WP_343844928.1">
    <property type="nucleotide sequence ID" value="NZ_BAAAEI010000012.1"/>
</dbReference>
<evidence type="ECO:0000256" key="1">
    <source>
        <dbReference type="ARBA" id="ARBA00004196"/>
    </source>
</evidence>